<organism evidence="2 3">
    <name type="scientific">Segatella baroniae B14</name>
    <dbReference type="NCBI Taxonomy" id="752555"/>
    <lineage>
        <taxon>Bacteria</taxon>
        <taxon>Pseudomonadati</taxon>
        <taxon>Bacteroidota</taxon>
        <taxon>Bacteroidia</taxon>
        <taxon>Bacteroidales</taxon>
        <taxon>Prevotellaceae</taxon>
        <taxon>Segatella</taxon>
    </lineage>
</organism>
<comment type="caution">
    <text evidence="2">The sequence shown here is derived from an EMBL/GenBank/DDBJ whole genome shotgun (WGS) entry which is preliminary data.</text>
</comment>
<evidence type="ECO:0000313" key="2">
    <source>
        <dbReference type="EMBL" id="EFI72088.1"/>
    </source>
</evidence>
<proteinExistence type="predicted"/>
<name>D8DWX8_9BACT</name>
<gene>
    <name evidence="2" type="ORF">PBR_2206</name>
</gene>
<keyword evidence="1" id="KW-0472">Membrane</keyword>
<dbReference type="Proteomes" id="UP000004524">
    <property type="component" value="Unassembled WGS sequence"/>
</dbReference>
<dbReference type="AlphaFoldDB" id="D8DWX8"/>
<accession>D8DWX8</accession>
<feature type="transmembrane region" description="Helical" evidence="1">
    <location>
        <begin position="16"/>
        <end position="39"/>
    </location>
</feature>
<reference evidence="2 3" key="1">
    <citation type="journal article" date="2010" name="Microb. Ecol.">
        <title>Comparative genome analysis of Prevotella ruminicola and Prevotella bryantii: insights into their environmental niche.</title>
        <authorList>
            <consortium name="North American Consortium for Rumen Bacteria"/>
            <person name="Purushe J."/>
            <person name="Fouts D.E."/>
            <person name="Morrison M."/>
            <person name="White B.A."/>
            <person name="Mackie R.I."/>
            <person name="Coutinho P.M."/>
            <person name="Henrissat B."/>
            <person name="Nelson K.E."/>
        </authorList>
    </citation>
    <scope>NUCLEOTIDE SEQUENCE [LARGE SCALE GENOMIC DNA]</scope>
    <source>
        <strain evidence="2 3">B14</strain>
    </source>
</reference>
<evidence type="ECO:0000313" key="3">
    <source>
        <dbReference type="Proteomes" id="UP000004524"/>
    </source>
</evidence>
<sequence>METPTNFTYGDQQDEVIIQMPITDIYWFFFVIFESLFFFI</sequence>
<keyword evidence="1" id="KW-0812">Transmembrane</keyword>
<protein>
    <submittedName>
        <fullName evidence="2">Uncharacterized protein</fullName>
    </submittedName>
</protein>
<evidence type="ECO:0000256" key="1">
    <source>
        <dbReference type="SAM" id="Phobius"/>
    </source>
</evidence>
<keyword evidence="1" id="KW-1133">Transmembrane helix</keyword>
<dbReference type="EMBL" id="ADWO01000056">
    <property type="protein sequence ID" value="EFI72088.1"/>
    <property type="molecule type" value="Genomic_DNA"/>
</dbReference>
<keyword evidence="3" id="KW-1185">Reference proteome</keyword>